<protein>
    <submittedName>
        <fullName evidence="3">DUF5103 domain-containing protein</fullName>
    </submittedName>
</protein>
<name>A0ABW5LW50_9FLAO</name>
<feature type="chain" id="PRO_5047109314" evidence="1">
    <location>
        <begin position="22"/>
        <end position="410"/>
    </location>
</feature>
<comment type="caution">
    <text evidence="3">The sequence shown here is derived from an EMBL/GenBank/DDBJ whole genome shotgun (WGS) entry which is preliminary data.</text>
</comment>
<dbReference type="InterPro" id="IPR013783">
    <property type="entry name" value="Ig-like_fold"/>
</dbReference>
<keyword evidence="4" id="KW-1185">Reference proteome</keyword>
<keyword evidence="1" id="KW-0732">Signal</keyword>
<evidence type="ECO:0000313" key="3">
    <source>
        <dbReference type="EMBL" id="MFD2568471.1"/>
    </source>
</evidence>
<dbReference type="InterPro" id="IPR031345">
    <property type="entry name" value="T9SS_Plug_N"/>
</dbReference>
<evidence type="ECO:0000313" key="4">
    <source>
        <dbReference type="Proteomes" id="UP001597508"/>
    </source>
</evidence>
<organism evidence="3 4">
    <name type="scientific">Pseudotenacibaculum haliotis</name>
    <dbReference type="NCBI Taxonomy" id="1862138"/>
    <lineage>
        <taxon>Bacteria</taxon>
        <taxon>Pseudomonadati</taxon>
        <taxon>Bacteroidota</taxon>
        <taxon>Flavobacteriia</taxon>
        <taxon>Flavobacteriales</taxon>
        <taxon>Flavobacteriaceae</taxon>
        <taxon>Pseudotenacibaculum</taxon>
    </lineage>
</organism>
<reference evidence="4" key="1">
    <citation type="journal article" date="2019" name="Int. J. Syst. Evol. Microbiol.">
        <title>The Global Catalogue of Microorganisms (GCM) 10K type strain sequencing project: providing services to taxonomists for standard genome sequencing and annotation.</title>
        <authorList>
            <consortium name="The Broad Institute Genomics Platform"/>
            <consortium name="The Broad Institute Genome Sequencing Center for Infectious Disease"/>
            <person name="Wu L."/>
            <person name="Ma J."/>
        </authorList>
    </citation>
    <scope>NUCLEOTIDE SEQUENCE [LARGE SCALE GENOMIC DNA]</scope>
    <source>
        <strain evidence="4">KCTC 52127</strain>
    </source>
</reference>
<sequence length="410" mass="47878">MKKTLPFILLLFLFKVTTAQKNEPDYIKSIQLKPLGDRNFSIVVPLGTPLELSFDDLEGDQKNYYYKVELMNHDWTPSSLIANQYLEGFQSNVIFNVENSFNTFQNYTHYSVKLPNQNTRITKSGNYLLSVLDQYDEVIFTRRFTLYESVAVVGVSVSRSRNTKTLDQQQTVNFIVNHPTIRLNNPNQEIHVAVLQNQNWKTAITNVEPQFYKPSQLIYRYTRQTNFWGGNQYLFFDNKIIRNSSVNVARVVRKDLYHNYLYPYKNKEVKNYTYNPDINGQFIIRTLEGDNPKTEADYAMMHFALEVEDQFENKDVYVYGAFNNFKLTDENKMYYDTGTKTYLANFPLKQGFYNYTFVTRSGNGDISQADILGNFSKTENEYTVIVYYRPLGGLFDRVIGVGSISYQGER</sequence>
<dbReference type="EMBL" id="JBHULH010000011">
    <property type="protein sequence ID" value="MFD2568471.1"/>
    <property type="molecule type" value="Genomic_DNA"/>
</dbReference>
<feature type="signal peptide" evidence="1">
    <location>
        <begin position="1"/>
        <end position="21"/>
    </location>
</feature>
<dbReference type="Proteomes" id="UP001597508">
    <property type="component" value="Unassembled WGS sequence"/>
</dbReference>
<dbReference type="Pfam" id="PF17116">
    <property type="entry name" value="T9SS_plug_1st"/>
    <property type="match status" value="1"/>
</dbReference>
<evidence type="ECO:0000256" key="1">
    <source>
        <dbReference type="SAM" id="SignalP"/>
    </source>
</evidence>
<dbReference type="RefSeq" id="WP_379667178.1">
    <property type="nucleotide sequence ID" value="NZ_JBHULH010000011.1"/>
</dbReference>
<accession>A0ABW5LW50</accession>
<evidence type="ECO:0000259" key="2">
    <source>
        <dbReference type="Pfam" id="PF17116"/>
    </source>
</evidence>
<gene>
    <name evidence="3" type="ORF">ACFSRZ_13930</name>
</gene>
<proteinExistence type="predicted"/>
<dbReference type="Gene3D" id="2.60.40.10">
    <property type="entry name" value="Immunoglobulins"/>
    <property type="match status" value="1"/>
</dbReference>
<feature type="domain" description="Type 9 secretion system plug protein N-terminal" evidence="2">
    <location>
        <begin position="27"/>
        <end position="148"/>
    </location>
</feature>